<dbReference type="InterPro" id="IPR002035">
    <property type="entry name" value="VWF_A"/>
</dbReference>
<dbReference type="GO" id="GO:0032991">
    <property type="term" value="C:protein-containing complex"/>
    <property type="evidence" value="ECO:0007669"/>
    <property type="project" value="UniProtKB-ARBA"/>
</dbReference>
<proteinExistence type="predicted"/>
<feature type="region of interest" description="Disordered" evidence="1">
    <location>
        <begin position="815"/>
        <end position="836"/>
    </location>
</feature>
<dbReference type="Proteomes" id="UP001652582">
    <property type="component" value="Chromosome 4"/>
</dbReference>
<dbReference type="InterPro" id="IPR013694">
    <property type="entry name" value="VIT"/>
</dbReference>
<organism evidence="5 6">
    <name type="scientific">Bicyclus anynana</name>
    <name type="common">Squinting bush brown butterfly</name>
    <dbReference type="NCBI Taxonomy" id="110368"/>
    <lineage>
        <taxon>Eukaryota</taxon>
        <taxon>Metazoa</taxon>
        <taxon>Ecdysozoa</taxon>
        <taxon>Arthropoda</taxon>
        <taxon>Hexapoda</taxon>
        <taxon>Insecta</taxon>
        <taxon>Pterygota</taxon>
        <taxon>Neoptera</taxon>
        <taxon>Endopterygota</taxon>
        <taxon>Lepidoptera</taxon>
        <taxon>Glossata</taxon>
        <taxon>Ditrysia</taxon>
        <taxon>Papilionoidea</taxon>
        <taxon>Nymphalidae</taxon>
        <taxon>Satyrinae</taxon>
        <taxon>Satyrini</taxon>
        <taxon>Mycalesina</taxon>
        <taxon>Bicyclus</taxon>
    </lineage>
</organism>
<dbReference type="Pfam" id="PF08487">
    <property type="entry name" value="VIT"/>
    <property type="match status" value="1"/>
</dbReference>
<gene>
    <name evidence="6" type="primary">LOC112058416</name>
</gene>
<feature type="chain" id="PRO_5045351272" evidence="2">
    <location>
        <begin position="25"/>
        <end position="985"/>
    </location>
</feature>
<dbReference type="PROSITE" id="PS51468">
    <property type="entry name" value="VIT"/>
    <property type="match status" value="1"/>
</dbReference>
<reference evidence="6" key="1">
    <citation type="submission" date="2025-08" db="UniProtKB">
        <authorList>
            <consortium name="RefSeq"/>
        </authorList>
    </citation>
    <scope>IDENTIFICATION</scope>
</reference>
<dbReference type="OrthoDB" id="299997at2759"/>
<evidence type="ECO:0000256" key="1">
    <source>
        <dbReference type="SAM" id="MobiDB-lite"/>
    </source>
</evidence>
<accession>A0A6J1PB22</accession>
<dbReference type="SMART" id="SM00327">
    <property type="entry name" value="VWA"/>
    <property type="match status" value="1"/>
</dbReference>
<evidence type="ECO:0000313" key="6">
    <source>
        <dbReference type="RefSeq" id="XP_023954994.2"/>
    </source>
</evidence>
<dbReference type="InterPro" id="IPR050934">
    <property type="entry name" value="ITIH"/>
</dbReference>
<feature type="domain" description="VWFA" evidence="3">
    <location>
        <begin position="339"/>
        <end position="559"/>
    </location>
</feature>
<keyword evidence="2" id="KW-0732">Signal</keyword>
<dbReference type="PANTHER" id="PTHR10338">
    <property type="entry name" value="INTER-ALPHA-TRYPSIN INHIBITOR HEAVY CHAIN FAMILY MEMBER"/>
    <property type="match status" value="1"/>
</dbReference>
<dbReference type="AlphaFoldDB" id="A0A6J1PB22"/>
<dbReference type="GeneID" id="112058416"/>
<dbReference type="Pfam" id="PF13768">
    <property type="entry name" value="VWA_3"/>
    <property type="match status" value="1"/>
</dbReference>
<evidence type="ECO:0000256" key="2">
    <source>
        <dbReference type="SAM" id="SignalP"/>
    </source>
</evidence>
<feature type="compositionally biased region" description="Low complexity" evidence="1">
    <location>
        <begin position="815"/>
        <end position="834"/>
    </location>
</feature>
<evidence type="ECO:0000259" key="3">
    <source>
        <dbReference type="PROSITE" id="PS50234"/>
    </source>
</evidence>
<dbReference type="KEGG" id="bany:112058416"/>
<protein>
    <submittedName>
        <fullName evidence="6">Inter-alpha-trypsin inhibitor heavy chain H4 isoform X1</fullName>
    </submittedName>
</protein>
<feature type="domain" description="VIT" evidence="4">
    <location>
        <begin position="51"/>
        <end position="180"/>
    </location>
</feature>
<sequence length="985" mass="109287">MPRWWLGSMLCISLLSLTAQRASAAFPGFPSFPTVDDHRVVYGGNIKTIDETDDDVTDDDPVVPIKMTHMRVRSEIALRYARTAVICKVYNPNKRPQEASFNVLLPETAFISGFTMTLGKETYEAYVKEKEVAKQIYNDAVTQGVAAAHVATKARDSNHFQIKFNVEGWSNATYHMKYEEYLERRHGVYNYAINLLPGALVPKMDVIINIKESQKITMLRVPELRTGNEIDASEKDAKYNKAVIQRGENERQAKIIFAPDLKEQKRLAEIYAEKTKLSGDPDSWNIGYDSTEIDEKQGLLGQFVVQYDVEQPKNGEILVNDGYFVHFFAPSSLQPLSKHVVFVLDISGSMYGTKIDQLKKAMDTILSDLHADDYFNIIEFNGYIKVYDIQEPDKSQRSNFTSNALVSLVPPARASAENIAKAKVVVSKLEAYGGTDIYNALDAAINIVQKGDLEMQSTNVSSVKNNNKTDSIENKLEPFIIFLSDGDPTVGETNTGRIITHMSEKNTGPNRVPIHSLAFGDDADRTFLRKLSLRNDGFMRHIYEAADAALQLRDFYRQVSSPLLSDVKFVYPRSQIKEGSLSRSQFRTINDGSEVAVVGKIADDVNEITPQMLALRSDSGGRARIPYEINAKVPVIRGKNEYFPLERLWAYLTIKQLLDKRDAGDTSLSELGDDGPKESPEKKALAIALKFSFVTPLTSLVVVRLNKTDVKDENLVDAETVDEPHFLAYRHAAAPPIATLKTTYKAESTPTGLSIASDAGPVLFAVSSKRFSNGAYGTQFVGQTQGGYGAFVGQSHAEHSSSGFSYHSSSGQSSLSQGGYSSSGSQSQGGYSSSDFNPLLPDPGQVFLPPSQPPPLIICTDVVTTTPTTTTLNAELQAVYHLEGYEWALDNINTNEDAFMWIDFQGLQVTLKLSKDANPPQEPGGDYECWPKAPANSEKGLWCVYLTRCLAARNYTYDDYTNKSCYVDNRYAGVCCPKNEIDRKL</sequence>
<dbReference type="RefSeq" id="XP_023954994.2">
    <property type="nucleotide sequence ID" value="XM_024099226.2"/>
</dbReference>
<dbReference type="SMART" id="SM00609">
    <property type="entry name" value="VIT"/>
    <property type="match status" value="1"/>
</dbReference>
<evidence type="ECO:0000313" key="5">
    <source>
        <dbReference type="Proteomes" id="UP001652582"/>
    </source>
</evidence>
<name>A0A6J1PB22_BICAN</name>
<dbReference type="Gene3D" id="3.40.50.410">
    <property type="entry name" value="von Willebrand factor, type A domain"/>
    <property type="match status" value="1"/>
</dbReference>
<keyword evidence="5" id="KW-1185">Reference proteome</keyword>
<feature type="signal peptide" evidence="2">
    <location>
        <begin position="1"/>
        <end position="24"/>
    </location>
</feature>
<dbReference type="SUPFAM" id="SSF53300">
    <property type="entry name" value="vWA-like"/>
    <property type="match status" value="1"/>
</dbReference>
<evidence type="ECO:0000259" key="4">
    <source>
        <dbReference type="PROSITE" id="PS51468"/>
    </source>
</evidence>
<dbReference type="PROSITE" id="PS50234">
    <property type="entry name" value="VWFA"/>
    <property type="match status" value="1"/>
</dbReference>
<dbReference type="InterPro" id="IPR036465">
    <property type="entry name" value="vWFA_dom_sf"/>
</dbReference>
<dbReference type="PANTHER" id="PTHR10338:SF108">
    <property type="entry name" value="INTER-ALPHA-TRYPSIN INHIBITOR HEAVY CHAIN H4-LIKE PROTEIN"/>
    <property type="match status" value="1"/>
</dbReference>